<dbReference type="CDD" id="cd18791">
    <property type="entry name" value="SF2_C_RHA"/>
    <property type="match status" value="1"/>
</dbReference>
<dbReference type="Gene3D" id="1.20.120.1080">
    <property type="match status" value="1"/>
</dbReference>
<dbReference type="Pfam" id="PF04408">
    <property type="entry name" value="WHD_HA2"/>
    <property type="match status" value="1"/>
</dbReference>
<proteinExistence type="predicted"/>
<dbReference type="FunFam" id="3.40.50.300:FF:002204">
    <property type="entry name" value="Uncharacterized protein, isoform C"/>
    <property type="match status" value="1"/>
</dbReference>
<evidence type="ECO:0000256" key="4">
    <source>
        <dbReference type="ARBA" id="ARBA00022840"/>
    </source>
</evidence>
<dbReference type="SUPFAM" id="SSF52540">
    <property type="entry name" value="P-loop containing nucleoside triphosphate hydrolases"/>
    <property type="match status" value="1"/>
</dbReference>
<dbReference type="InterPro" id="IPR002464">
    <property type="entry name" value="DNA/RNA_helicase_DEAH_CS"/>
</dbReference>
<dbReference type="SMART" id="SM00847">
    <property type="entry name" value="HA2"/>
    <property type="match status" value="1"/>
</dbReference>
<dbReference type="GO" id="GO:0005524">
    <property type="term" value="F:ATP binding"/>
    <property type="evidence" value="ECO:0007669"/>
    <property type="project" value="UniProtKB-KW"/>
</dbReference>
<organism evidence="7 8">
    <name type="scientific">Parthenolecanium corni</name>
    <dbReference type="NCBI Taxonomy" id="536013"/>
    <lineage>
        <taxon>Eukaryota</taxon>
        <taxon>Metazoa</taxon>
        <taxon>Ecdysozoa</taxon>
        <taxon>Arthropoda</taxon>
        <taxon>Hexapoda</taxon>
        <taxon>Insecta</taxon>
        <taxon>Pterygota</taxon>
        <taxon>Neoptera</taxon>
        <taxon>Paraneoptera</taxon>
        <taxon>Hemiptera</taxon>
        <taxon>Sternorrhyncha</taxon>
        <taxon>Coccoidea</taxon>
        <taxon>Coccidae</taxon>
        <taxon>Parthenolecanium</taxon>
    </lineage>
</organism>
<comment type="caution">
    <text evidence="7">The sequence shown here is derived from an EMBL/GenBank/DDBJ whole genome shotgun (WGS) entry which is preliminary data.</text>
</comment>
<dbReference type="GO" id="GO:0016787">
    <property type="term" value="F:hydrolase activity"/>
    <property type="evidence" value="ECO:0007669"/>
    <property type="project" value="UniProtKB-KW"/>
</dbReference>
<dbReference type="SMART" id="SM00490">
    <property type="entry name" value="HELICc"/>
    <property type="match status" value="1"/>
</dbReference>
<evidence type="ECO:0000313" key="8">
    <source>
        <dbReference type="Proteomes" id="UP001367676"/>
    </source>
</evidence>
<dbReference type="InterPro" id="IPR011545">
    <property type="entry name" value="DEAD/DEAH_box_helicase_dom"/>
</dbReference>
<dbReference type="Proteomes" id="UP001367676">
    <property type="component" value="Unassembled WGS sequence"/>
</dbReference>
<feature type="domain" description="Helicase C-terminal" evidence="6">
    <location>
        <begin position="254"/>
        <end position="430"/>
    </location>
</feature>
<dbReference type="PANTHER" id="PTHR18934">
    <property type="entry name" value="ATP-DEPENDENT RNA HELICASE"/>
    <property type="match status" value="1"/>
</dbReference>
<sequence length="687" mass="77638">MSGLKFLKPADDDFSWECDRPDVDSLNNTSFVFNRYTSLPLDEQRKRLPIYNYRKAVLFLLEKYQTLVLVGDTGCGKSTQIPQYLLEVGWCENNMKIGIAEPRRFCATTLARRVAEEQGCKIGTTVGYCIRFDDCQDPKLTKVKYMTEGILIREMMADPLLREYSVIILDEVHERNILTDILMGLLKKIMRKRKKLKLIVMSATADAESLKNFFNNENAKSDSDSTATILRVEGRQYPITIHYVNEPVPDYVTAVVECVVKIHETEPEGDILAFLTGSEEVDTAVSQIKNNLSENAKENLTAMVLPMYGALPNKEQLKVFRPAPRGTRKIIISTNIAETSITITGIVYVVDSGFVKLRWFNPKTYQETLVIVPISQASAEQRAGRAGRMKAGKVYRLYPEEEFEKLPAATPPEMFRTDLSAAVIQLKALGIDNVLRFSFPSPPPAENLMLALELLNAIGAIDDAGQLTNPLGTTMAEFPLPPLHSKVLISANQFGCTDEISSIIAMLQVDNVFIKPFSGSNAIKARVEKRNFEVEEGDLITLLNVFTTFGENIDNAKSWCNRYFINYKALRRACEIKSQILRMLERFEIPISSCNRNAEIICRCLTSGFFPNAAYLHYSGVYKTVRGDEELYLHSSSVLYGLPPPSWLLFCELVHTDKLFMRDVTVIQSSWLEELASNFFHKTHSYL</sequence>
<protein>
    <recommendedName>
        <fullName evidence="1">RNA helicase</fullName>
        <ecNumber evidence="1">3.6.4.13</ecNumber>
    </recommendedName>
</protein>
<dbReference type="Pfam" id="PF00271">
    <property type="entry name" value="Helicase_C"/>
    <property type="match status" value="1"/>
</dbReference>
<keyword evidence="4" id="KW-0067">ATP-binding</keyword>
<dbReference type="PROSITE" id="PS00690">
    <property type="entry name" value="DEAH_ATP_HELICASE"/>
    <property type="match status" value="1"/>
</dbReference>
<evidence type="ECO:0000259" key="6">
    <source>
        <dbReference type="PROSITE" id="PS51194"/>
    </source>
</evidence>
<dbReference type="EC" id="3.6.4.13" evidence="1"/>
<dbReference type="InterPro" id="IPR007502">
    <property type="entry name" value="Helicase-assoc_dom"/>
</dbReference>
<dbReference type="InterPro" id="IPR027417">
    <property type="entry name" value="P-loop_NTPase"/>
</dbReference>
<dbReference type="PROSITE" id="PS51192">
    <property type="entry name" value="HELICASE_ATP_BIND_1"/>
    <property type="match status" value="1"/>
</dbReference>
<dbReference type="GO" id="GO:0071013">
    <property type="term" value="C:catalytic step 2 spliceosome"/>
    <property type="evidence" value="ECO:0007669"/>
    <property type="project" value="TreeGrafter"/>
</dbReference>
<dbReference type="EMBL" id="JBBCAQ010000008">
    <property type="protein sequence ID" value="KAK7602603.1"/>
    <property type="molecule type" value="Genomic_DNA"/>
</dbReference>
<evidence type="ECO:0000259" key="5">
    <source>
        <dbReference type="PROSITE" id="PS51192"/>
    </source>
</evidence>
<keyword evidence="2" id="KW-0547">Nucleotide-binding</keyword>
<dbReference type="GO" id="GO:0003724">
    <property type="term" value="F:RNA helicase activity"/>
    <property type="evidence" value="ECO:0007669"/>
    <property type="project" value="UniProtKB-EC"/>
</dbReference>
<evidence type="ECO:0000256" key="1">
    <source>
        <dbReference type="ARBA" id="ARBA00012552"/>
    </source>
</evidence>
<dbReference type="InterPro" id="IPR014001">
    <property type="entry name" value="Helicase_ATP-bd"/>
</dbReference>
<dbReference type="AlphaFoldDB" id="A0AAN9U1P8"/>
<keyword evidence="8" id="KW-1185">Reference proteome</keyword>
<keyword evidence="3" id="KW-0378">Hydrolase</keyword>
<feature type="domain" description="Helicase ATP-binding" evidence="5">
    <location>
        <begin position="58"/>
        <end position="223"/>
    </location>
</feature>
<evidence type="ECO:0000313" key="7">
    <source>
        <dbReference type="EMBL" id="KAK7602603.1"/>
    </source>
</evidence>
<evidence type="ECO:0000256" key="2">
    <source>
        <dbReference type="ARBA" id="ARBA00022741"/>
    </source>
</evidence>
<dbReference type="Pfam" id="PF07717">
    <property type="entry name" value="OB_NTP_bind"/>
    <property type="match status" value="1"/>
</dbReference>
<dbReference type="InterPro" id="IPR001650">
    <property type="entry name" value="Helicase_C-like"/>
</dbReference>
<dbReference type="SMART" id="SM00487">
    <property type="entry name" value="DEXDc"/>
    <property type="match status" value="1"/>
</dbReference>
<dbReference type="Pfam" id="PF21010">
    <property type="entry name" value="HA2_C"/>
    <property type="match status" value="1"/>
</dbReference>
<evidence type="ECO:0000256" key="3">
    <source>
        <dbReference type="ARBA" id="ARBA00022801"/>
    </source>
</evidence>
<reference evidence="7 8" key="1">
    <citation type="submission" date="2024-03" db="EMBL/GenBank/DDBJ databases">
        <title>Adaptation during the transition from Ophiocordyceps entomopathogen to insect associate is accompanied by gene loss and intensified selection.</title>
        <authorList>
            <person name="Ward C.M."/>
            <person name="Onetto C.A."/>
            <person name="Borneman A.R."/>
        </authorList>
    </citation>
    <scope>NUCLEOTIDE SEQUENCE [LARGE SCALE GENOMIC DNA]</scope>
    <source>
        <strain evidence="7">AWRI1</strain>
        <tissue evidence="7">Single Adult Female</tissue>
    </source>
</reference>
<dbReference type="GO" id="GO:0003723">
    <property type="term" value="F:RNA binding"/>
    <property type="evidence" value="ECO:0007669"/>
    <property type="project" value="TreeGrafter"/>
</dbReference>
<dbReference type="InterPro" id="IPR011709">
    <property type="entry name" value="DEAD-box_helicase_OB_fold"/>
</dbReference>
<gene>
    <name evidence="7" type="ORF">V9T40_008192</name>
</gene>
<name>A0AAN9U1P8_9HEMI</name>
<dbReference type="PANTHER" id="PTHR18934:SF136">
    <property type="entry name" value="ATP-DEPENDENT RNA HELICASE DHX35-RELATED"/>
    <property type="match status" value="1"/>
</dbReference>
<dbReference type="Gene3D" id="3.40.50.300">
    <property type="entry name" value="P-loop containing nucleotide triphosphate hydrolases"/>
    <property type="match status" value="2"/>
</dbReference>
<dbReference type="Pfam" id="PF00270">
    <property type="entry name" value="DEAD"/>
    <property type="match status" value="1"/>
</dbReference>
<dbReference type="FunFam" id="3.40.50.300:FF:000767">
    <property type="entry name" value="Putative ATP-dependent RNA helicase DHX35"/>
    <property type="match status" value="1"/>
</dbReference>
<accession>A0AAN9U1P8</accession>
<dbReference type="PROSITE" id="PS51194">
    <property type="entry name" value="HELICASE_CTER"/>
    <property type="match status" value="1"/>
</dbReference>
<dbReference type="InterPro" id="IPR048333">
    <property type="entry name" value="HA2_WH"/>
</dbReference>